<dbReference type="AlphaFoldDB" id="A2RZ34"/>
<keyword evidence="2" id="KW-0413">Isomerase</keyword>
<dbReference type="InterPro" id="IPR010819">
    <property type="entry name" value="AGE/CE"/>
</dbReference>
<sequence length="400" mass="43034">MFDGGGPHALSLPLGAARAALAFLPPSTAPPSVMSAPVSVSDQAARLRRHFAQIVLPIWRGPGFNPALQLPFEAVAPDTHVPLPVTRYRAMACARQLFIFSQAGDAQHAHALFAALCRHFRDPRHDGWFYSVDAQGAPLDRTKDLYTHAFVVFACAEYFAAFGNRDARELAQRTAALIVDRFAPRPGSALLDSARGEDFAAAAGGPLQNPLMHLTEGWLAAGRAFGDTAFDDALLRTAQAVERTFVDPHTGCVAELPIGCADNRFEPGHQFEWFYLVASAGARLAATGLPDALARAYAFAQRHGVDPDTGGVSAATDERGACVDGTQRIWAQTEYLRALATHGGEPDALARQIARFAERFLHPRGWYECKTAQGEVSRADMPSTTPYHLATAYASLPAGT</sequence>
<gene>
    <name evidence="3" type="ordered locus">BMA10229_1150</name>
</gene>
<organism evidence="3 4">
    <name type="scientific">Burkholderia mallei (strain NCTC 10229)</name>
    <dbReference type="NCBI Taxonomy" id="412022"/>
    <lineage>
        <taxon>Bacteria</taxon>
        <taxon>Pseudomonadati</taxon>
        <taxon>Pseudomonadota</taxon>
        <taxon>Betaproteobacteria</taxon>
        <taxon>Burkholderiales</taxon>
        <taxon>Burkholderiaceae</taxon>
        <taxon>Burkholderia</taxon>
        <taxon>pseudomallei group</taxon>
    </lineage>
</organism>
<dbReference type="Gene3D" id="1.50.10.10">
    <property type="match status" value="1"/>
</dbReference>
<proteinExistence type="inferred from homology"/>
<dbReference type="HOGENOM" id="CLU_046651_1_0_4"/>
<dbReference type="Pfam" id="PF07221">
    <property type="entry name" value="GlcNAc_2-epim"/>
    <property type="match status" value="1"/>
</dbReference>
<dbReference type="KEGG" id="bml:BMA10229_1150"/>
<dbReference type="SUPFAM" id="SSF48208">
    <property type="entry name" value="Six-hairpin glycosidases"/>
    <property type="match status" value="1"/>
</dbReference>
<protein>
    <submittedName>
        <fullName evidence="3">N-acylglucosamine 2-epimerase</fullName>
    </submittedName>
</protein>
<dbReference type="GO" id="GO:0016853">
    <property type="term" value="F:isomerase activity"/>
    <property type="evidence" value="ECO:0007669"/>
    <property type="project" value="UniProtKB-KW"/>
</dbReference>
<dbReference type="InterPro" id="IPR012341">
    <property type="entry name" value="6hp_glycosidase-like_sf"/>
</dbReference>
<dbReference type="InterPro" id="IPR008928">
    <property type="entry name" value="6-hairpin_glycosidase_sf"/>
</dbReference>
<accession>A2RZ34</accession>
<evidence type="ECO:0000256" key="1">
    <source>
        <dbReference type="ARBA" id="ARBA00008558"/>
    </source>
</evidence>
<evidence type="ECO:0000313" key="3">
    <source>
        <dbReference type="EMBL" id="ABM98656.2"/>
    </source>
</evidence>
<dbReference type="EMBL" id="CP000545">
    <property type="protein sequence ID" value="ABM98656.2"/>
    <property type="molecule type" value="Genomic_DNA"/>
</dbReference>
<dbReference type="PANTHER" id="PTHR15108">
    <property type="entry name" value="N-ACYLGLUCOSAMINE-2-EPIMERASE"/>
    <property type="match status" value="1"/>
</dbReference>
<dbReference type="Proteomes" id="UP000002283">
    <property type="component" value="Chromosome II"/>
</dbReference>
<reference evidence="3 4" key="1">
    <citation type="submission" date="2007-01" db="EMBL/GenBank/DDBJ databases">
        <authorList>
            <person name="DeShazer D."/>
            <person name="Woods D.E."/>
            <person name="Nierman W.C."/>
        </authorList>
    </citation>
    <scope>NUCLEOTIDE SEQUENCE [LARGE SCALE GENOMIC DNA]</scope>
    <source>
        <strain evidence="3 4">NCTC 10229</strain>
    </source>
</reference>
<name>A2RZ34_BURM9</name>
<evidence type="ECO:0000256" key="2">
    <source>
        <dbReference type="ARBA" id="ARBA00023235"/>
    </source>
</evidence>
<comment type="similarity">
    <text evidence="1">Belongs to the N-acylglucosamine 2-epimerase family.</text>
</comment>
<evidence type="ECO:0000313" key="4">
    <source>
        <dbReference type="Proteomes" id="UP000002283"/>
    </source>
</evidence>
<dbReference type="GO" id="GO:0005975">
    <property type="term" value="P:carbohydrate metabolic process"/>
    <property type="evidence" value="ECO:0007669"/>
    <property type="project" value="InterPro"/>
</dbReference>